<feature type="domain" description="Glycosyl transferase CAP10" evidence="3">
    <location>
        <begin position="111"/>
        <end position="149"/>
    </location>
</feature>
<dbReference type="Gene3D" id="1.10.285.20">
    <property type="entry name" value="Uncharacterised protein PF01937, DUF89, domain 2"/>
    <property type="match status" value="1"/>
</dbReference>
<evidence type="ECO:0000313" key="4">
    <source>
        <dbReference type="EMBL" id="THF98683.1"/>
    </source>
</evidence>
<dbReference type="InterPro" id="IPR002791">
    <property type="entry name" value="ARMT1-like_metal-bd"/>
</dbReference>
<dbReference type="Proteomes" id="UP000306102">
    <property type="component" value="Unassembled WGS sequence"/>
</dbReference>
<protein>
    <recommendedName>
        <fullName evidence="6">Damage-control phosphatase ARMT1-like metal-binding domain-containing protein</fullName>
    </recommendedName>
</protein>
<name>A0A4S4D9H6_CAMSN</name>
<dbReference type="InterPro" id="IPR006598">
    <property type="entry name" value="CAP10"/>
</dbReference>
<dbReference type="STRING" id="542762.A0A4S4D9H6"/>
<evidence type="ECO:0008006" key="6">
    <source>
        <dbReference type="Google" id="ProtNLM"/>
    </source>
</evidence>
<dbReference type="Pfam" id="PF01937">
    <property type="entry name" value="ARMT1-like_dom"/>
    <property type="match status" value="1"/>
</dbReference>
<comment type="caution">
    <text evidence="4">The sequence shown here is derived from an EMBL/GenBank/DDBJ whole genome shotgun (WGS) entry which is preliminary data.</text>
</comment>
<evidence type="ECO:0000259" key="3">
    <source>
        <dbReference type="Pfam" id="PF05686"/>
    </source>
</evidence>
<evidence type="ECO:0000256" key="1">
    <source>
        <dbReference type="ARBA" id="ARBA00001967"/>
    </source>
</evidence>
<accession>A0A4S4D9H6</accession>
<dbReference type="InterPro" id="IPR036075">
    <property type="entry name" value="ARMT-1-like_metal-bd_sf"/>
</dbReference>
<feature type="domain" description="Damage-control phosphatase ARMT1-like metal-binding" evidence="2">
    <location>
        <begin position="200"/>
        <end position="420"/>
    </location>
</feature>
<dbReference type="PANTHER" id="PTHR12203">
    <property type="entry name" value="KDEL LYS-ASP-GLU-LEU CONTAINING - RELATED"/>
    <property type="match status" value="1"/>
</dbReference>
<dbReference type="Pfam" id="PF05686">
    <property type="entry name" value="Glyco_transf_90"/>
    <property type="match status" value="2"/>
</dbReference>
<gene>
    <name evidence="4" type="ORF">TEA_026772</name>
</gene>
<dbReference type="AlphaFoldDB" id="A0A4S4D9H6"/>
<dbReference type="PANTHER" id="PTHR12203:SF108">
    <property type="entry name" value="O-GLUCOSYLTRANSFERASE RUMI HOMOLOG"/>
    <property type="match status" value="1"/>
</dbReference>
<comment type="cofactor">
    <cofactor evidence="1">
        <name>Ni(2+)</name>
        <dbReference type="ChEBI" id="CHEBI:49786"/>
    </cofactor>
</comment>
<evidence type="ECO:0000259" key="2">
    <source>
        <dbReference type="Pfam" id="PF01937"/>
    </source>
</evidence>
<dbReference type="SUPFAM" id="SSF111321">
    <property type="entry name" value="AF1104-like"/>
    <property type="match status" value="1"/>
</dbReference>
<dbReference type="InterPro" id="IPR051091">
    <property type="entry name" value="O-Glucosyltr/Glycosyltrsf_90"/>
</dbReference>
<dbReference type="EMBL" id="SDRB02012150">
    <property type="protein sequence ID" value="THF98683.1"/>
    <property type="molecule type" value="Genomic_DNA"/>
</dbReference>
<dbReference type="Gene3D" id="3.40.50.10880">
    <property type="entry name" value="Uncharacterised protein PF01937, DUF89, domain 3"/>
    <property type="match status" value="1"/>
</dbReference>
<keyword evidence="5" id="KW-1185">Reference proteome</keyword>
<evidence type="ECO:0000313" key="5">
    <source>
        <dbReference type="Proteomes" id="UP000306102"/>
    </source>
</evidence>
<feature type="domain" description="Glycosyl transferase CAP10" evidence="3">
    <location>
        <begin position="2"/>
        <end position="58"/>
    </location>
</feature>
<sequence length="498" mass="56686">MRIVVVNVRIYVKKLRWVYQTRDVYTVWGILPLLRLYPGKLADLDFMFECGDKLVILKRVDTIIVGVYIAFVSLSCSAPRVNTNFGGIDTILLVCYRSLLKFRVDTDLDLWSELKIKPWETFEKDLEEGNQRLKWIDRIPYAYWKGNSRNIPSNVDSDADVAIFEAPSKLRSTRFRSSVEDSVISSEDSDIRSSIEAPDLNSDPSITRISSLNRLMEDPAAYGKLGLANLLELREDCLREFYFADAYRSIKQRENEASLAVLPDLLMEIDSMNEETRLLTLIEGVLAANIFDWGSRACVDLYHKGTIIEIYRMSRKKMQRPWRVDDFDLFKERMLGSGDKKPPPHKRALLFVDNSGVDVILGMLPLARELLRWGTEVVLVANSFPVLNDVTAMELLDIVAEAAKSISTEQKKRFTKFRERKGLIDEDVIVGQLKSLQLVASLTAERDGEIRKAALNTLATCYKTFVGDGGNIETPDVDHADDKCPPQNTYQKLEGYAI</sequence>
<organism evidence="4 5">
    <name type="scientific">Camellia sinensis var. sinensis</name>
    <name type="common">China tea</name>
    <dbReference type="NCBI Taxonomy" id="542762"/>
    <lineage>
        <taxon>Eukaryota</taxon>
        <taxon>Viridiplantae</taxon>
        <taxon>Streptophyta</taxon>
        <taxon>Embryophyta</taxon>
        <taxon>Tracheophyta</taxon>
        <taxon>Spermatophyta</taxon>
        <taxon>Magnoliopsida</taxon>
        <taxon>eudicotyledons</taxon>
        <taxon>Gunneridae</taxon>
        <taxon>Pentapetalae</taxon>
        <taxon>asterids</taxon>
        <taxon>Ericales</taxon>
        <taxon>Theaceae</taxon>
        <taxon>Camellia</taxon>
    </lineage>
</organism>
<reference evidence="4 5" key="1">
    <citation type="journal article" date="2018" name="Proc. Natl. Acad. Sci. U.S.A.">
        <title>Draft genome sequence of Camellia sinensis var. sinensis provides insights into the evolution of the tea genome and tea quality.</title>
        <authorList>
            <person name="Wei C."/>
            <person name="Yang H."/>
            <person name="Wang S."/>
            <person name="Zhao J."/>
            <person name="Liu C."/>
            <person name="Gao L."/>
            <person name="Xia E."/>
            <person name="Lu Y."/>
            <person name="Tai Y."/>
            <person name="She G."/>
            <person name="Sun J."/>
            <person name="Cao H."/>
            <person name="Tong W."/>
            <person name="Gao Q."/>
            <person name="Li Y."/>
            <person name="Deng W."/>
            <person name="Jiang X."/>
            <person name="Wang W."/>
            <person name="Chen Q."/>
            <person name="Zhang S."/>
            <person name="Li H."/>
            <person name="Wu J."/>
            <person name="Wang P."/>
            <person name="Li P."/>
            <person name="Shi C."/>
            <person name="Zheng F."/>
            <person name="Jian J."/>
            <person name="Huang B."/>
            <person name="Shan D."/>
            <person name="Shi M."/>
            <person name="Fang C."/>
            <person name="Yue Y."/>
            <person name="Li F."/>
            <person name="Li D."/>
            <person name="Wei S."/>
            <person name="Han B."/>
            <person name="Jiang C."/>
            <person name="Yin Y."/>
            <person name="Xia T."/>
            <person name="Zhang Z."/>
            <person name="Bennetzen J.L."/>
            <person name="Zhao S."/>
            <person name="Wan X."/>
        </authorList>
    </citation>
    <scope>NUCLEOTIDE SEQUENCE [LARGE SCALE GENOMIC DNA]</scope>
    <source>
        <strain evidence="5">cv. Shuchazao</strain>
        <tissue evidence="4">Leaf</tissue>
    </source>
</reference>
<proteinExistence type="predicted"/>